<keyword evidence="7" id="KW-1185">Reference proteome</keyword>
<dbReference type="InterPro" id="IPR050950">
    <property type="entry name" value="HTH-type_LysR_regulators"/>
</dbReference>
<protein>
    <submittedName>
        <fullName evidence="6">LysR family transcriptional regulator</fullName>
    </submittedName>
</protein>
<evidence type="ECO:0000259" key="5">
    <source>
        <dbReference type="PROSITE" id="PS50931"/>
    </source>
</evidence>
<evidence type="ECO:0000313" key="6">
    <source>
        <dbReference type="EMBL" id="UUX48969.1"/>
    </source>
</evidence>
<sequence>MDIRQLRYLIALAQEEHFTRAAEICNVTQPTLSGRIRQLEQELGVSIVKRGQRYHGLTDEGQRVLRWAKRIVEDCESMRGELEALTGDLRGAITLGVIPSALPMTPDLTGPLRALYPQVGFSILSKTSNEIIRQLEDYSIDAGITYLDNEPLEGCRTWPLYRESYRLIVGADHPLVGRESVTWAEAAELPLCLLTPDMQNRRIVDAAFRKASCVAVPEIESNSIISLVAHVQSGALAAVLPENVLRTAGGEGRLHAIPIADPAVEYTVGLAVLDRDPLPILAASLVAIAESFGG</sequence>
<evidence type="ECO:0000256" key="4">
    <source>
        <dbReference type="ARBA" id="ARBA00023163"/>
    </source>
</evidence>
<dbReference type="InterPro" id="IPR036388">
    <property type="entry name" value="WH-like_DNA-bd_sf"/>
</dbReference>
<keyword evidence="3" id="KW-0238">DNA-binding</keyword>
<comment type="similarity">
    <text evidence="1">Belongs to the LysR transcriptional regulatory family.</text>
</comment>
<reference evidence="6" key="1">
    <citation type="submission" date="2022-08" db="EMBL/GenBank/DDBJ databases">
        <title>Nisaea acidiphila sp. nov., isolated from a marine algal debris and emended description of the genus Nisaea Urios et al. 2008.</title>
        <authorList>
            <person name="Kwon K."/>
        </authorList>
    </citation>
    <scope>NUCLEOTIDE SEQUENCE</scope>
    <source>
        <strain evidence="6">MEBiC11861</strain>
    </source>
</reference>
<evidence type="ECO:0000256" key="1">
    <source>
        <dbReference type="ARBA" id="ARBA00009437"/>
    </source>
</evidence>
<feature type="domain" description="HTH lysR-type" evidence="5">
    <location>
        <begin position="1"/>
        <end position="58"/>
    </location>
</feature>
<dbReference type="Gene3D" id="3.40.190.290">
    <property type="match status" value="1"/>
</dbReference>
<evidence type="ECO:0000313" key="7">
    <source>
        <dbReference type="Proteomes" id="UP001060336"/>
    </source>
</evidence>
<dbReference type="GO" id="GO:0005829">
    <property type="term" value="C:cytosol"/>
    <property type="evidence" value="ECO:0007669"/>
    <property type="project" value="TreeGrafter"/>
</dbReference>
<dbReference type="PANTHER" id="PTHR30419">
    <property type="entry name" value="HTH-TYPE TRANSCRIPTIONAL REGULATOR YBHD"/>
    <property type="match status" value="1"/>
</dbReference>
<dbReference type="GO" id="GO:0003677">
    <property type="term" value="F:DNA binding"/>
    <property type="evidence" value="ECO:0007669"/>
    <property type="project" value="UniProtKB-KW"/>
</dbReference>
<dbReference type="AlphaFoldDB" id="A0A9J7AQV0"/>
<accession>A0A9J7AQV0</accession>
<dbReference type="FunFam" id="1.10.10.10:FF:000001">
    <property type="entry name" value="LysR family transcriptional regulator"/>
    <property type="match status" value="1"/>
</dbReference>
<dbReference type="CDD" id="cd05466">
    <property type="entry name" value="PBP2_LTTR_substrate"/>
    <property type="match status" value="1"/>
</dbReference>
<dbReference type="SUPFAM" id="SSF46785">
    <property type="entry name" value="Winged helix' DNA-binding domain"/>
    <property type="match status" value="1"/>
</dbReference>
<dbReference type="EMBL" id="CP102480">
    <property type="protein sequence ID" value="UUX48969.1"/>
    <property type="molecule type" value="Genomic_DNA"/>
</dbReference>
<proteinExistence type="inferred from homology"/>
<dbReference type="PROSITE" id="PS50931">
    <property type="entry name" value="HTH_LYSR"/>
    <property type="match status" value="1"/>
</dbReference>
<dbReference type="RefSeq" id="WP_257767470.1">
    <property type="nucleotide sequence ID" value="NZ_CP102480.1"/>
</dbReference>
<dbReference type="InterPro" id="IPR000847">
    <property type="entry name" value="LysR_HTH_N"/>
</dbReference>
<name>A0A9J7AQV0_9PROT</name>
<gene>
    <name evidence="6" type="ORF">NUH88_16385</name>
</gene>
<keyword evidence="2" id="KW-0805">Transcription regulation</keyword>
<dbReference type="GO" id="GO:0003700">
    <property type="term" value="F:DNA-binding transcription factor activity"/>
    <property type="evidence" value="ECO:0007669"/>
    <property type="project" value="InterPro"/>
</dbReference>
<evidence type="ECO:0000256" key="2">
    <source>
        <dbReference type="ARBA" id="ARBA00023015"/>
    </source>
</evidence>
<dbReference type="PRINTS" id="PR00039">
    <property type="entry name" value="HTHLYSR"/>
</dbReference>
<dbReference type="PANTHER" id="PTHR30419:SF31">
    <property type="entry name" value="BLR3139 PROTEIN"/>
    <property type="match status" value="1"/>
</dbReference>
<organism evidence="6 7">
    <name type="scientific">Nisaea acidiphila</name>
    <dbReference type="NCBI Taxonomy" id="1862145"/>
    <lineage>
        <taxon>Bacteria</taxon>
        <taxon>Pseudomonadati</taxon>
        <taxon>Pseudomonadota</taxon>
        <taxon>Alphaproteobacteria</taxon>
        <taxon>Rhodospirillales</taxon>
        <taxon>Thalassobaculaceae</taxon>
        <taxon>Nisaea</taxon>
    </lineage>
</organism>
<dbReference type="InterPro" id="IPR036390">
    <property type="entry name" value="WH_DNA-bd_sf"/>
</dbReference>
<dbReference type="KEGG" id="naci:NUH88_16385"/>
<dbReference type="Gene3D" id="1.10.10.10">
    <property type="entry name" value="Winged helix-like DNA-binding domain superfamily/Winged helix DNA-binding domain"/>
    <property type="match status" value="1"/>
</dbReference>
<dbReference type="Pfam" id="PF00126">
    <property type="entry name" value="HTH_1"/>
    <property type="match status" value="1"/>
</dbReference>
<dbReference type="InterPro" id="IPR005119">
    <property type="entry name" value="LysR_subst-bd"/>
</dbReference>
<dbReference type="Pfam" id="PF03466">
    <property type="entry name" value="LysR_substrate"/>
    <property type="match status" value="1"/>
</dbReference>
<dbReference type="Proteomes" id="UP001060336">
    <property type="component" value="Chromosome"/>
</dbReference>
<evidence type="ECO:0000256" key="3">
    <source>
        <dbReference type="ARBA" id="ARBA00023125"/>
    </source>
</evidence>
<keyword evidence="4" id="KW-0804">Transcription</keyword>
<dbReference type="SUPFAM" id="SSF53850">
    <property type="entry name" value="Periplasmic binding protein-like II"/>
    <property type="match status" value="1"/>
</dbReference>